<dbReference type="Proteomes" id="UP000502248">
    <property type="component" value="Chromosome"/>
</dbReference>
<dbReference type="AlphaFoldDB" id="A0A7Z2VRE6"/>
<dbReference type="GO" id="GO:0004177">
    <property type="term" value="F:aminopeptidase activity"/>
    <property type="evidence" value="ECO:0007669"/>
    <property type="project" value="UniProtKB-KW"/>
</dbReference>
<keyword evidence="1" id="KW-0479">Metal-binding</keyword>
<organism evidence="5 6">
    <name type="scientific">Cohnella herbarum</name>
    <dbReference type="NCBI Taxonomy" id="2728023"/>
    <lineage>
        <taxon>Bacteria</taxon>
        <taxon>Bacillati</taxon>
        <taxon>Bacillota</taxon>
        <taxon>Bacilli</taxon>
        <taxon>Bacillales</taxon>
        <taxon>Paenibacillaceae</taxon>
        <taxon>Cohnella</taxon>
    </lineage>
</organism>
<proteinExistence type="predicted"/>
<sequence>MDRSRLIRLREAMAQKQVDAFLVWHGPNRRYVTGFRGSAGYALVTDRERILFTDFRYVSQANDQAEGFTVIKLAAKAMETVAESVRKLGIRRLGIESQHLTIAQFEGIREALGELEYVPMTDVIEKLRNVKDAHEIACLERGATIAEAAFAETLEWIRPGVTERRIAAELEYRMRLSGADCGAYPFIVASGERSALPHGSASDKEIGKDEFVTLDFGANVDGYLSDITRTVFVGTPSERHRELYAIVLEANLAALNGLRPGLNGREGDALARDVIAASGYGEYFGHGLGHGIGLEIHEQLRLSTNSEAILLEPGNVLTVEPGIYIPGFGGVRIEDDVLITEDGIRLLNSSSKQLMVL</sequence>
<dbReference type="Gene3D" id="3.90.230.10">
    <property type="entry name" value="Creatinase/methionine aminopeptidase superfamily"/>
    <property type="match status" value="1"/>
</dbReference>
<dbReference type="InterPro" id="IPR000994">
    <property type="entry name" value="Pept_M24"/>
</dbReference>
<dbReference type="Gene3D" id="3.40.350.10">
    <property type="entry name" value="Creatinase/prolidase N-terminal domain"/>
    <property type="match status" value="1"/>
</dbReference>
<dbReference type="InterPro" id="IPR000587">
    <property type="entry name" value="Creatinase_N"/>
</dbReference>
<name>A0A7Z2VRE6_9BACL</name>
<dbReference type="InterPro" id="IPR001131">
    <property type="entry name" value="Peptidase_M24B_aminopep-P_CS"/>
</dbReference>
<dbReference type="Pfam" id="PF00557">
    <property type="entry name" value="Peptidase_M24"/>
    <property type="match status" value="1"/>
</dbReference>
<dbReference type="EMBL" id="CP051680">
    <property type="protein sequence ID" value="QJD87808.1"/>
    <property type="molecule type" value="Genomic_DNA"/>
</dbReference>
<protein>
    <submittedName>
        <fullName evidence="5">Aminopeptidase P family protein</fullName>
    </submittedName>
</protein>
<keyword evidence="6" id="KW-1185">Reference proteome</keyword>
<evidence type="ECO:0000256" key="1">
    <source>
        <dbReference type="ARBA" id="ARBA00022723"/>
    </source>
</evidence>
<feature type="domain" description="Peptidase M24" evidence="3">
    <location>
        <begin position="138"/>
        <end position="341"/>
    </location>
</feature>
<dbReference type="GO" id="GO:0046872">
    <property type="term" value="F:metal ion binding"/>
    <property type="evidence" value="ECO:0007669"/>
    <property type="project" value="UniProtKB-KW"/>
</dbReference>
<feature type="domain" description="Creatinase N-terminal" evidence="4">
    <location>
        <begin position="5"/>
        <end position="130"/>
    </location>
</feature>
<dbReference type="PRINTS" id="PR00599">
    <property type="entry name" value="MAPEPTIDASE"/>
</dbReference>
<evidence type="ECO:0000259" key="4">
    <source>
        <dbReference type="Pfam" id="PF01321"/>
    </source>
</evidence>
<dbReference type="PROSITE" id="PS00491">
    <property type="entry name" value="PROLINE_PEPTIDASE"/>
    <property type="match status" value="1"/>
</dbReference>
<evidence type="ECO:0000259" key="3">
    <source>
        <dbReference type="Pfam" id="PF00557"/>
    </source>
</evidence>
<keyword evidence="5" id="KW-0031">Aminopeptidase</keyword>
<evidence type="ECO:0000256" key="2">
    <source>
        <dbReference type="ARBA" id="ARBA00022801"/>
    </source>
</evidence>
<dbReference type="GO" id="GO:0008235">
    <property type="term" value="F:metalloexopeptidase activity"/>
    <property type="evidence" value="ECO:0007669"/>
    <property type="project" value="UniProtKB-ARBA"/>
</dbReference>
<dbReference type="SUPFAM" id="SSF53092">
    <property type="entry name" value="Creatinase/prolidase N-terminal domain"/>
    <property type="match status" value="1"/>
</dbReference>
<gene>
    <name evidence="5" type="ORF">HH215_34520</name>
</gene>
<dbReference type="InterPro" id="IPR050659">
    <property type="entry name" value="Peptidase_M24B"/>
</dbReference>
<dbReference type="SUPFAM" id="SSF55920">
    <property type="entry name" value="Creatinase/aminopeptidase"/>
    <property type="match status" value="1"/>
</dbReference>
<keyword evidence="2" id="KW-0378">Hydrolase</keyword>
<accession>A0A7Z2VRE6</accession>
<evidence type="ECO:0000313" key="6">
    <source>
        <dbReference type="Proteomes" id="UP000502248"/>
    </source>
</evidence>
<dbReference type="PANTHER" id="PTHR46112">
    <property type="entry name" value="AMINOPEPTIDASE"/>
    <property type="match status" value="1"/>
</dbReference>
<reference evidence="5 6" key="1">
    <citation type="submission" date="2020-04" db="EMBL/GenBank/DDBJ databases">
        <title>Genome sequencing of novel species.</title>
        <authorList>
            <person name="Heo J."/>
            <person name="Kim S.-J."/>
            <person name="Kim J.-S."/>
            <person name="Hong S.-B."/>
            <person name="Kwon S.-W."/>
        </authorList>
    </citation>
    <scope>NUCLEOTIDE SEQUENCE [LARGE SCALE GENOMIC DNA]</scope>
    <source>
        <strain evidence="5 6">MFER-1</strain>
    </source>
</reference>
<dbReference type="InterPro" id="IPR029149">
    <property type="entry name" value="Creatin/AminoP/Spt16_N"/>
</dbReference>
<dbReference type="RefSeq" id="WP_169284050.1">
    <property type="nucleotide sequence ID" value="NZ_CP051680.1"/>
</dbReference>
<dbReference type="CDD" id="cd01092">
    <property type="entry name" value="APP-like"/>
    <property type="match status" value="1"/>
</dbReference>
<dbReference type="PANTHER" id="PTHR46112:SF3">
    <property type="entry name" value="AMINOPEPTIDASE YPDF"/>
    <property type="match status" value="1"/>
</dbReference>
<keyword evidence="5" id="KW-0645">Protease</keyword>
<dbReference type="InterPro" id="IPR036005">
    <property type="entry name" value="Creatinase/aminopeptidase-like"/>
</dbReference>
<dbReference type="KEGG" id="cheb:HH215_34520"/>
<dbReference type="InterPro" id="IPR001714">
    <property type="entry name" value="Pept_M24_MAP"/>
</dbReference>
<evidence type="ECO:0000313" key="5">
    <source>
        <dbReference type="EMBL" id="QJD87808.1"/>
    </source>
</evidence>
<dbReference type="Pfam" id="PF01321">
    <property type="entry name" value="Creatinase_N"/>
    <property type="match status" value="1"/>
</dbReference>